<proteinExistence type="predicted"/>
<name>A0A560HBX3_9PROT</name>
<reference evidence="1 2" key="1">
    <citation type="submission" date="2019-06" db="EMBL/GenBank/DDBJ databases">
        <title>Genomic Encyclopedia of Type Strains, Phase IV (KMG-V): Genome sequencing to study the core and pangenomes of soil and plant-associated prokaryotes.</title>
        <authorList>
            <person name="Whitman W."/>
        </authorList>
    </citation>
    <scope>NUCLEOTIDE SEQUENCE [LARGE SCALE GENOMIC DNA]</scope>
    <source>
        <strain evidence="1 2">BR 11622</strain>
    </source>
</reference>
<dbReference type="Proteomes" id="UP000315751">
    <property type="component" value="Unassembled WGS sequence"/>
</dbReference>
<dbReference type="Pfam" id="PF13557">
    <property type="entry name" value="Phenol_MetA_deg"/>
    <property type="match status" value="1"/>
</dbReference>
<keyword evidence="2" id="KW-1185">Reference proteome</keyword>
<gene>
    <name evidence="1" type="ORF">FBZ90_104253</name>
</gene>
<protein>
    <submittedName>
        <fullName evidence="1">Outer membrane putative beta-barrel porin/alpha-amylase</fullName>
    </submittedName>
</protein>
<comment type="caution">
    <text evidence="1">The sequence shown here is derived from an EMBL/GenBank/DDBJ whole genome shotgun (WGS) entry which is preliminary data.</text>
</comment>
<dbReference type="EMBL" id="VITR01000004">
    <property type="protein sequence ID" value="TWB43865.1"/>
    <property type="molecule type" value="Genomic_DNA"/>
</dbReference>
<evidence type="ECO:0000313" key="2">
    <source>
        <dbReference type="Proteomes" id="UP000315751"/>
    </source>
</evidence>
<accession>A0A560HBX3</accession>
<evidence type="ECO:0000313" key="1">
    <source>
        <dbReference type="EMBL" id="TWB43865.1"/>
    </source>
</evidence>
<dbReference type="InterPro" id="IPR025737">
    <property type="entry name" value="FApF"/>
</dbReference>
<dbReference type="AlphaFoldDB" id="A0A560HBX3"/>
<organism evidence="1 2">
    <name type="scientific">Nitrospirillum amazonense</name>
    <dbReference type="NCBI Taxonomy" id="28077"/>
    <lineage>
        <taxon>Bacteria</taxon>
        <taxon>Pseudomonadati</taxon>
        <taxon>Pseudomonadota</taxon>
        <taxon>Alphaproteobacteria</taxon>
        <taxon>Rhodospirillales</taxon>
        <taxon>Azospirillaceae</taxon>
        <taxon>Nitrospirillum</taxon>
    </lineage>
</organism>
<sequence length="242" mass="25930">MTADRPDKTEVPYTIDPGYIQIEADIVSHNRDFYNDDGTRRRETVYMAPNIRIGVWDDTELSIIPPAYTVMALSERGGGHTRIHGWSDMTVRAKVNLWGNDGEGATALGLIPFVKLPVAAQALGNGAVEGGVGLPFSMKLGGEWEMGAQATLALNRNAIGNGYDPDLAFSATLSHPLGASLDGYVELFGERQTGPDAATVATLDFGLTYQVTATFSLDCGVNIGLTKAADDLNPFVGFTIRF</sequence>